<name>A0A816M439_9BILA</name>
<evidence type="ECO:0000313" key="6">
    <source>
        <dbReference type="EMBL" id="CAF3790900.1"/>
    </source>
</evidence>
<dbReference type="Proteomes" id="UP000681720">
    <property type="component" value="Unassembled WGS sequence"/>
</dbReference>
<evidence type="ECO:0000313" key="1">
    <source>
        <dbReference type="EMBL" id="CAF1426418.1"/>
    </source>
</evidence>
<dbReference type="EMBL" id="CAJOBH010001064">
    <property type="protein sequence ID" value="CAF3833683.1"/>
    <property type="molecule type" value="Genomic_DNA"/>
</dbReference>
<dbReference type="EMBL" id="CAJNOV010010878">
    <property type="protein sequence ID" value="CAF1426418.1"/>
    <property type="molecule type" value="Genomic_DNA"/>
</dbReference>
<accession>A0A816M439</accession>
<dbReference type="Proteomes" id="UP000663887">
    <property type="component" value="Unassembled WGS sequence"/>
</dbReference>
<dbReference type="Proteomes" id="UP000681967">
    <property type="component" value="Unassembled WGS sequence"/>
</dbReference>
<dbReference type="InterPro" id="IPR029071">
    <property type="entry name" value="Ubiquitin-like_domsf"/>
</dbReference>
<dbReference type="OrthoDB" id="9989870at2759"/>
<dbReference type="Proteomes" id="UP000663866">
    <property type="component" value="Unassembled WGS sequence"/>
</dbReference>
<comment type="caution">
    <text evidence="3">The sequence shown here is derived from an EMBL/GenBank/DDBJ whole genome shotgun (WGS) entry which is preliminary data.</text>
</comment>
<dbReference type="EMBL" id="CAJOBF010000912">
    <property type="protein sequence ID" value="CAF3887811.1"/>
    <property type="molecule type" value="Genomic_DNA"/>
</dbReference>
<dbReference type="EMBL" id="CAJNRF010000181">
    <property type="protein sequence ID" value="CAF1946131.1"/>
    <property type="molecule type" value="Genomic_DNA"/>
</dbReference>
<dbReference type="Proteomes" id="UP000676336">
    <property type="component" value="Unassembled WGS sequence"/>
</dbReference>
<evidence type="ECO:0000313" key="11">
    <source>
        <dbReference type="Proteomes" id="UP000663856"/>
    </source>
</evidence>
<proteinExistence type="predicted"/>
<dbReference type="EMBL" id="CAJOBI010000075">
    <property type="protein sequence ID" value="CAF3791198.1"/>
    <property type="molecule type" value="Genomic_DNA"/>
</dbReference>
<dbReference type="AlphaFoldDB" id="A0A816M439"/>
<evidence type="ECO:0000313" key="5">
    <source>
        <dbReference type="EMBL" id="CAF2135352.1"/>
    </source>
</evidence>
<evidence type="ECO:0000313" key="12">
    <source>
        <dbReference type="Proteomes" id="UP000663866"/>
    </source>
</evidence>
<dbReference type="SUPFAM" id="SSF54236">
    <property type="entry name" value="Ubiquitin-like"/>
    <property type="match status" value="1"/>
</dbReference>
<reference evidence="3" key="1">
    <citation type="submission" date="2021-02" db="EMBL/GenBank/DDBJ databases">
        <authorList>
            <person name="Nowell W R."/>
        </authorList>
    </citation>
    <scope>NUCLEOTIDE SEQUENCE</scope>
</reference>
<evidence type="ECO:0000313" key="8">
    <source>
        <dbReference type="EMBL" id="CAF3833683.1"/>
    </source>
</evidence>
<protein>
    <recommendedName>
        <fullName evidence="13">Ubiquitin-like domain-containing protein</fullName>
    </recommendedName>
</protein>
<evidence type="ECO:0008006" key="13">
    <source>
        <dbReference type="Google" id="ProtNLM"/>
    </source>
</evidence>
<dbReference type="EMBL" id="CAJOBJ010000064">
    <property type="protein sequence ID" value="CAF3790900.1"/>
    <property type="molecule type" value="Genomic_DNA"/>
</dbReference>
<dbReference type="EMBL" id="CAJNRE010015260">
    <property type="protein sequence ID" value="CAF2135352.1"/>
    <property type="molecule type" value="Genomic_DNA"/>
</dbReference>
<dbReference type="Proteomes" id="UP000663856">
    <property type="component" value="Unassembled WGS sequence"/>
</dbReference>
<dbReference type="Proteomes" id="UP000663834">
    <property type="component" value="Unassembled WGS sequence"/>
</dbReference>
<dbReference type="EMBL" id="CAJNOW010018516">
    <property type="protein sequence ID" value="CAF1666092.1"/>
    <property type="molecule type" value="Genomic_DNA"/>
</dbReference>
<gene>
    <name evidence="8" type="ORF">BYL167_LOCUS4857</name>
    <name evidence="1" type="ORF">CJN711_LOCUS23306</name>
    <name evidence="6" type="ORF">GIL414_LOCUS542</name>
    <name evidence="2" type="ORF">KQP761_LOCUS33148</name>
    <name evidence="5" type="ORF">MBJ925_LOCUS28435</name>
    <name evidence="9" type="ORF">OVN521_LOCUS7681</name>
    <name evidence="7" type="ORF">SMN809_LOCUS641</name>
    <name evidence="10" type="ORF">UXM345_LOCUS9831</name>
    <name evidence="3" type="ORF">WKI299_LOCUS2161</name>
    <name evidence="4" type="ORF">XDN619_LOCUS24938</name>
</gene>
<dbReference type="Proteomes" id="UP000663824">
    <property type="component" value="Unassembled WGS sequence"/>
</dbReference>
<evidence type="ECO:0000313" key="3">
    <source>
        <dbReference type="EMBL" id="CAF1946131.1"/>
    </source>
</evidence>
<evidence type="ECO:0000313" key="4">
    <source>
        <dbReference type="EMBL" id="CAF2132270.1"/>
    </source>
</evidence>
<evidence type="ECO:0000313" key="10">
    <source>
        <dbReference type="EMBL" id="CAF3887811.1"/>
    </source>
</evidence>
<evidence type="ECO:0000313" key="7">
    <source>
        <dbReference type="EMBL" id="CAF3791198.1"/>
    </source>
</evidence>
<evidence type="ECO:0000313" key="9">
    <source>
        <dbReference type="EMBL" id="CAF3866530.1"/>
    </source>
</evidence>
<dbReference type="Proteomes" id="UP000663842">
    <property type="component" value="Unassembled WGS sequence"/>
</dbReference>
<dbReference type="EMBL" id="CAJNRG010011447">
    <property type="protein sequence ID" value="CAF2132270.1"/>
    <property type="molecule type" value="Genomic_DNA"/>
</dbReference>
<dbReference type="Gene3D" id="3.10.20.90">
    <property type="entry name" value="Phosphatidylinositol 3-kinase Catalytic Subunit, Chain A, domain 1"/>
    <property type="match status" value="1"/>
</dbReference>
<dbReference type="EMBL" id="CAJOBG010000854">
    <property type="protein sequence ID" value="CAF3866530.1"/>
    <property type="molecule type" value="Genomic_DNA"/>
</dbReference>
<dbReference type="CDD" id="cd17039">
    <property type="entry name" value="Ubl_ubiquitin_like"/>
    <property type="match status" value="1"/>
</dbReference>
<sequence>MNDQIIRQTPLPPTRAIGNHIYTKLQVHYGGDVQDIVLKTEKEPSCIDLGKALESTFRLPMADQLIYYRGQRLHHHQSSSDDRPLARYGIFSGNTVTLVGQGALL</sequence>
<dbReference type="Proteomes" id="UP000663855">
    <property type="component" value="Unassembled WGS sequence"/>
</dbReference>
<organism evidence="3 11">
    <name type="scientific">Rotaria magnacalcarata</name>
    <dbReference type="NCBI Taxonomy" id="392030"/>
    <lineage>
        <taxon>Eukaryota</taxon>
        <taxon>Metazoa</taxon>
        <taxon>Spiralia</taxon>
        <taxon>Gnathifera</taxon>
        <taxon>Rotifera</taxon>
        <taxon>Eurotatoria</taxon>
        <taxon>Bdelloidea</taxon>
        <taxon>Philodinida</taxon>
        <taxon>Philodinidae</taxon>
        <taxon>Rotaria</taxon>
    </lineage>
</organism>
<keyword evidence="12" id="KW-1185">Reference proteome</keyword>
<evidence type="ECO:0000313" key="2">
    <source>
        <dbReference type="EMBL" id="CAF1666092.1"/>
    </source>
</evidence>